<dbReference type="Proteomes" id="UP000308600">
    <property type="component" value="Unassembled WGS sequence"/>
</dbReference>
<evidence type="ECO:0000313" key="2">
    <source>
        <dbReference type="Proteomes" id="UP000308600"/>
    </source>
</evidence>
<organism evidence="1 2">
    <name type="scientific">Pluteus cervinus</name>
    <dbReference type="NCBI Taxonomy" id="181527"/>
    <lineage>
        <taxon>Eukaryota</taxon>
        <taxon>Fungi</taxon>
        <taxon>Dikarya</taxon>
        <taxon>Basidiomycota</taxon>
        <taxon>Agaricomycotina</taxon>
        <taxon>Agaricomycetes</taxon>
        <taxon>Agaricomycetidae</taxon>
        <taxon>Agaricales</taxon>
        <taxon>Pluteineae</taxon>
        <taxon>Pluteaceae</taxon>
        <taxon>Pluteus</taxon>
    </lineage>
</organism>
<dbReference type="EMBL" id="ML208262">
    <property type="protein sequence ID" value="TFK75541.1"/>
    <property type="molecule type" value="Genomic_DNA"/>
</dbReference>
<gene>
    <name evidence="1" type="ORF">BDN72DRAFT_954730</name>
</gene>
<reference evidence="1 2" key="1">
    <citation type="journal article" date="2019" name="Nat. Ecol. Evol.">
        <title>Megaphylogeny resolves global patterns of mushroom evolution.</title>
        <authorList>
            <person name="Varga T."/>
            <person name="Krizsan K."/>
            <person name="Foldi C."/>
            <person name="Dima B."/>
            <person name="Sanchez-Garcia M."/>
            <person name="Sanchez-Ramirez S."/>
            <person name="Szollosi G.J."/>
            <person name="Szarkandi J.G."/>
            <person name="Papp V."/>
            <person name="Albert L."/>
            <person name="Andreopoulos W."/>
            <person name="Angelini C."/>
            <person name="Antonin V."/>
            <person name="Barry K.W."/>
            <person name="Bougher N.L."/>
            <person name="Buchanan P."/>
            <person name="Buyck B."/>
            <person name="Bense V."/>
            <person name="Catcheside P."/>
            <person name="Chovatia M."/>
            <person name="Cooper J."/>
            <person name="Damon W."/>
            <person name="Desjardin D."/>
            <person name="Finy P."/>
            <person name="Geml J."/>
            <person name="Haridas S."/>
            <person name="Hughes K."/>
            <person name="Justo A."/>
            <person name="Karasinski D."/>
            <person name="Kautmanova I."/>
            <person name="Kiss B."/>
            <person name="Kocsube S."/>
            <person name="Kotiranta H."/>
            <person name="LaButti K.M."/>
            <person name="Lechner B.E."/>
            <person name="Liimatainen K."/>
            <person name="Lipzen A."/>
            <person name="Lukacs Z."/>
            <person name="Mihaltcheva S."/>
            <person name="Morgado L.N."/>
            <person name="Niskanen T."/>
            <person name="Noordeloos M.E."/>
            <person name="Ohm R.A."/>
            <person name="Ortiz-Santana B."/>
            <person name="Ovrebo C."/>
            <person name="Racz N."/>
            <person name="Riley R."/>
            <person name="Savchenko A."/>
            <person name="Shiryaev A."/>
            <person name="Soop K."/>
            <person name="Spirin V."/>
            <person name="Szebenyi C."/>
            <person name="Tomsovsky M."/>
            <person name="Tulloss R.E."/>
            <person name="Uehling J."/>
            <person name="Grigoriev I.V."/>
            <person name="Vagvolgyi C."/>
            <person name="Papp T."/>
            <person name="Martin F.M."/>
            <person name="Miettinen O."/>
            <person name="Hibbett D.S."/>
            <person name="Nagy L.G."/>
        </authorList>
    </citation>
    <scope>NUCLEOTIDE SEQUENCE [LARGE SCALE GENOMIC DNA]</scope>
    <source>
        <strain evidence="1 2">NL-1719</strain>
    </source>
</reference>
<accession>A0ACD3BD10</accession>
<keyword evidence="2" id="KW-1185">Reference proteome</keyword>
<proteinExistence type="predicted"/>
<name>A0ACD3BD10_9AGAR</name>
<protein>
    <submittedName>
        <fullName evidence="1">Uncharacterized protein</fullName>
    </submittedName>
</protein>
<evidence type="ECO:0000313" key="1">
    <source>
        <dbReference type="EMBL" id="TFK75541.1"/>
    </source>
</evidence>
<sequence length="336" mass="36753">MSAPTFPETYGAMFIGLLFATFLQGVLTVQLYHYFCNFPRDNVWTKLLVSVVWCLDLTHLIFIAYTTYHYLVTNWGNPAALAWSTIPLNLHLIFISLSSLFCQVYFLHRAWLLTARNIPLTAFIATICLSVLAVNVRITKRLLGNLSVAAFSDEPGVTLAGFVLGAISDVAIASVLCLHLGKGKGQFKKTNNIISKLISTTVATGAATSVLGVACTIAYLIAPHTLVFIAMHFSLGRMYTNALLVTLNARKTLRATVDGFVLSGETSRIPHTPYTPGAYSNFAEPQMYTSMVKNDGSLVLDEVQLATSPHKTGVLVTKVQATHTDPHDIEDGDRKH</sequence>